<keyword evidence="2" id="KW-0238">DNA-binding</keyword>
<keyword evidence="1" id="KW-0805">Transcription regulation</keyword>
<dbReference type="InterPro" id="IPR000524">
    <property type="entry name" value="Tscrpt_reg_HTH_GntR"/>
</dbReference>
<evidence type="ECO:0000256" key="1">
    <source>
        <dbReference type="ARBA" id="ARBA00023015"/>
    </source>
</evidence>
<dbReference type="SMART" id="SM00895">
    <property type="entry name" value="FCD"/>
    <property type="match status" value="1"/>
</dbReference>
<dbReference type="GO" id="GO:0003700">
    <property type="term" value="F:DNA-binding transcription factor activity"/>
    <property type="evidence" value="ECO:0007669"/>
    <property type="project" value="InterPro"/>
</dbReference>
<evidence type="ECO:0000256" key="3">
    <source>
        <dbReference type="ARBA" id="ARBA00023163"/>
    </source>
</evidence>
<protein>
    <submittedName>
        <fullName evidence="5">GntR family transcriptional regulator</fullName>
    </submittedName>
</protein>
<dbReference type="CDD" id="cd07377">
    <property type="entry name" value="WHTH_GntR"/>
    <property type="match status" value="1"/>
</dbReference>
<dbReference type="Pfam" id="PF07729">
    <property type="entry name" value="FCD"/>
    <property type="match status" value="1"/>
</dbReference>
<dbReference type="PANTHER" id="PTHR43537">
    <property type="entry name" value="TRANSCRIPTIONAL REGULATOR, GNTR FAMILY"/>
    <property type="match status" value="1"/>
</dbReference>
<dbReference type="Proteomes" id="UP001165124">
    <property type="component" value="Unassembled WGS sequence"/>
</dbReference>
<dbReference type="PANTHER" id="PTHR43537:SF5">
    <property type="entry name" value="UXU OPERON TRANSCRIPTIONAL REGULATOR"/>
    <property type="match status" value="1"/>
</dbReference>
<accession>A0A9W6PWF9</accession>
<comment type="caution">
    <text evidence="5">The sequence shown here is derived from an EMBL/GenBank/DDBJ whole genome shotgun (WGS) entry which is preliminary data.</text>
</comment>
<gene>
    <name evidence="5" type="ORF">Arub01_24070</name>
</gene>
<dbReference type="AlphaFoldDB" id="A0A9W6PWF9"/>
<evidence type="ECO:0000313" key="5">
    <source>
        <dbReference type="EMBL" id="GLW64163.1"/>
    </source>
</evidence>
<dbReference type="EMBL" id="BSRZ01000004">
    <property type="protein sequence ID" value="GLW64163.1"/>
    <property type="molecule type" value="Genomic_DNA"/>
</dbReference>
<evidence type="ECO:0000259" key="4">
    <source>
        <dbReference type="PROSITE" id="PS50949"/>
    </source>
</evidence>
<dbReference type="RefSeq" id="WP_217998779.1">
    <property type="nucleotide sequence ID" value="NZ_BSRZ01000004.1"/>
</dbReference>
<dbReference type="SMART" id="SM00345">
    <property type="entry name" value="HTH_GNTR"/>
    <property type="match status" value="1"/>
</dbReference>
<keyword evidence="6" id="KW-1185">Reference proteome</keyword>
<name>A0A9W6PWF9_9ACTN</name>
<evidence type="ECO:0000256" key="2">
    <source>
        <dbReference type="ARBA" id="ARBA00023125"/>
    </source>
</evidence>
<keyword evidence="3" id="KW-0804">Transcription</keyword>
<dbReference type="InterPro" id="IPR011711">
    <property type="entry name" value="GntR_C"/>
</dbReference>
<evidence type="ECO:0000313" key="6">
    <source>
        <dbReference type="Proteomes" id="UP001165124"/>
    </source>
</evidence>
<dbReference type="GO" id="GO:0003677">
    <property type="term" value="F:DNA binding"/>
    <property type="evidence" value="ECO:0007669"/>
    <property type="project" value="UniProtKB-KW"/>
</dbReference>
<sequence>MKASQPGLDELTPVNLRSTPEVIADRLREQIVSGAFAPGSRMIEPQLGARLGVSRGPVREALQRLVQEGLLRNIPNRGVFVVELDVADIMDIYTARRAVEREAATLLHRGRSRHHLERLAAVVEEMRALADQGDPRLIAEQDLAFHSALVDAAESPRLSRMFATLLAETRICLANLMHHYPRQELLVAEHQHLLVLLQGEDEQALLDAVNAHLDSAVRDLTGADGD</sequence>
<dbReference type="PROSITE" id="PS50949">
    <property type="entry name" value="HTH_GNTR"/>
    <property type="match status" value="1"/>
</dbReference>
<proteinExistence type="predicted"/>
<organism evidence="5 6">
    <name type="scientific">Actinomadura rubrobrunea</name>
    <dbReference type="NCBI Taxonomy" id="115335"/>
    <lineage>
        <taxon>Bacteria</taxon>
        <taxon>Bacillati</taxon>
        <taxon>Actinomycetota</taxon>
        <taxon>Actinomycetes</taxon>
        <taxon>Streptosporangiales</taxon>
        <taxon>Thermomonosporaceae</taxon>
        <taxon>Actinomadura</taxon>
    </lineage>
</organism>
<feature type="domain" description="HTH gntR-type" evidence="4">
    <location>
        <begin position="17"/>
        <end position="84"/>
    </location>
</feature>
<reference evidence="5" key="1">
    <citation type="submission" date="2023-02" db="EMBL/GenBank/DDBJ databases">
        <title>Actinomadura rubrobrunea NBRC 14622.</title>
        <authorList>
            <person name="Ichikawa N."/>
            <person name="Sato H."/>
            <person name="Tonouchi N."/>
        </authorList>
    </citation>
    <scope>NUCLEOTIDE SEQUENCE</scope>
    <source>
        <strain evidence="5">NBRC 14622</strain>
    </source>
</reference>
<dbReference type="Pfam" id="PF00392">
    <property type="entry name" value="GntR"/>
    <property type="match status" value="1"/>
</dbReference>